<proteinExistence type="predicted"/>
<evidence type="ECO:0000313" key="2">
    <source>
        <dbReference type="EMBL" id="BAX61578.1"/>
    </source>
</evidence>
<accession>A0A1Y1BTE7</accession>
<sequence>MNSDDSSRLPLAGATLRIDTPIALHAPASVPAFTDPQPIAPDATRRGALVRR</sequence>
<dbReference type="EMBL" id="AP018112">
    <property type="protein sequence ID" value="BAX61578.1"/>
    <property type="molecule type" value="Genomic_DNA"/>
</dbReference>
<organism evidence="2 3">
    <name type="scientific">Burkholderia stabilis</name>
    <dbReference type="NCBI Taxonomy" id="95485"/>
    <lineage>
        <taxon>Bacteria</taxon>
        <taxon>Pseudomonadati</taxon>
        <taxon>Pseudomonadota</taxon>
        <taxon>Betaproteobacteria</taxon>
        <taxon>Burkholderiales</taxon>
        <taxon>Burkholderiaceae</taxon>
        <taxon>Burkholderia</taxon>
        <taxon>Burkholderia cepacia complex</taxon>
    </lineage>
</organism>
<reference evidence="2 3" key="1">
    <citation type="journal article" date="2017" name="Genome Announc.">
        <title>Complete Genome Sequence of Burkholderia stabilis FERMP-21014.</title>
        <authorList>
            <person name="Konishi K."/>
            <person name="Kumagai T."/>
            <person name="Sakasegawa S."/>
            <person name="Tamura T."/>
        </authorList>
    </citation>
    <scope>NUCLEOTIDE SEQUENCE [LARGE SCALE GENOMIC DNA]</scope>
    <source>
        <strain evidence="2 3">FERMP-21014</strain>
    </source>
</reference>
<dbReference type="AlphaFoldDB" id="A0A1Y1BTE7"/>
<name>A0A1Y1BTE7_9BURK</name>
<evidence type="ECO:0000256" key="1">
    <source>
        <dbReference type="SAM" id="MobiDB-lite"/>
    </source>
</evidence>
<dbReference type="Proteomes" id="UP000218432">
    <property type="component" value="Chromosome 2"/>
</dbReference>
<evidence type="ECO:0000313" key="3">
    <source>
        <dbReference type="Proteomes" id="UP000218432"/>
    </source>
</evidence>
<dbReference type="RefSeq" id="WP_172902973.1">
    <property type="nucleotide sequence ID" value="NZ_AP018112.1"/>
</dbReference>
<feature type="region of interest" description="Disordered" evidence="1">
    <location>
        <begin position="29"/>
        <end position="52"/>
    </location>
</feature>
<gene>
    <name evidence="2" type="ORF">BSFP_044450</name>
</gene>
<protein>
    <submittedName>
        <fullName evidence="2">Uncharacterized protein</fullName>
    </submittedName>
</protein>